<evidence type="ECO:0000313" key="1">
    <source>
        <dbReference type="EMBL" id="KAK0133317.1"/>
    </source>
</evidence>
<gene>
    <name evidence="1" type="ORF">N1851_031178</name>
</gene>
<dbReference type="EMBL" id="JAOPHQ010005996">
    <property type="protein sequence ID" value="KAK0133317.1"/>
    <property type="molecule type" value="Genomic_DNA"/>
</dbReference>
<evidence type="ECO:0000313" key="2">
    <source>
        <dbReference type="Proteomes" id="UP001174136"/>
    </source>
</evidence>
<dbReference type="Proteomes" id="UP001174136">
    <property type="component" value="Unassembled WGS sequence"/>
</dbReference>
<keyword evidence="2" id="KW-1185">Reference proteome</keyword>
<dbReference type="SUPFAM" id="SSF53098">
    <property type="entry name" value="Ribonuclease H-like"/>
    <property type="match status" value="1"/>
</dbReference>
<organism evidence="1 2">
    <name type="scientific">Merluccius polli</name>
    <name type="common">Benguela hake</name>
    <name type="synonym">Merluccius cadenati</name>
    <dbReference type="NCBI Taxonomy" id="89951"/>
    <lineage>
        <taxon>Eukaryota</taxon>
        <taxon>Metazoa</taxon>
        <taxon>Chordata</taxon>
        <taxon>Craniata</taxon>
        <taxon>Vertebrata</taxon>
        <taxon>Euteleostomi</taxon>
        <taxon>Actinopterygii</taxon>
        <taxon>Neopterygii</taxon>
        <taxon>Teleostei</taxon>
        <taxon>Neoteleostei</taxon>
        <taxon>Acanthomorphata</taxon>
        <taxon>Zeiogadaria</taxon>
        <taxon>Gadariae</taxon>
        <taxon>Gadiformes</taxon>
        <taxon>Gadoidei</taxon>
        <taxon>Merlucciidae</taxon>
        <taxon>Merluccius</taxon>
    </lineage>
</organism>
<comment type="caution">
    <text evidence="1">The sequence shown here is derived from an EMBL/GenBank/DDBJ whole genome shotgun (WGS) entry which is preliminary data.</text>
</comment>
<protein>
    <submittedName>
        <fullName evidence="1">Uncharacterized protein</fullName>
    </submittedName>
</protein>
<reference evidence="1" key="1">
    <citation type="journal article" date="2023" name="Front. Mar. Sci.">
        <title>A new Merluccius polli reference genome to investigate the effects of global change in West African waters.</title>
        <authorList>
            <person name="Mateo J.L."/>
            <person name="Blanco-Fernandez C."/>
            <person name="Garcia-Vazquez E."/>
            <person name="Machado-Schiaffino G."/>
        </authorList>
    </citation>
    <scope>NUCLEOTIDE SEQUENCE</scope>
    <source>
        <strain evidence="1">C29</strain>
        <tissue evidence="1">Fin</tissue>
    </source>
</reference>
<name>A0AA47M459_MERPO</name>
<dbReference type="AlphaFoldDB" id="A0AA47M459"/>
<sequence>MYCSHHIEDNPSFGNAFTKCRKIVGYFKHSPANTMELSRLQVALRQVAEPLVQDVSKRWNLSLAMITHLQQNWEAVKATLDQQNVGDAETADNVTELLGGDDLVSCSVVLPALCHLNHTTEISDDDPNYVVRFKTIKGDLATRVAETNITWLKLASVLDPRFKDIKCLPRGERVEVWTRLEEMLQEAAPRRWIA</sequence>
<dbReference type="InterPro" id="IPR012337">
    <property type="entry name" value="RNaseH-like_sf"/>
</dbReference>
<proteinExistence type="predicted"/>
<accession>A0AA47M459</accession>